<organism evidence="1 2">
    <name type="scientific">Caligus rogercresseyi</name>
    <name type="common">Sea louse</name>
    <dbReference type="NCBI Taxonomy" id="217165"/>
    <lineage>
        <taxon>Eukaryota</taxon>
        <taxon>Metazoa</taxon>
        <taxon>Ecdysozoa</taxon>
        <taxon>Arthropoda</taxon>
        <taxon>Crustacea</taxon>
        <taxon>Multicrustacea</taxon>
        <taxon>Hexanauplia</taxon>
        <taxon>Copepoda</taxon>
        <taxon>Siphonostomatoida</taxon>
        <taxon>Caligidae</taxon>
        <taxon>Caligus</taxon>
    </lineage>
</organism>
<evidence type="ECO:0000313" key="2">
    <source>
        <dbReference type="Proteomes" id="UP000595437"/>
    </source>
</evidence>
<accession>A0A7T8GMY7</accession>
<name>A0A7T8GMY7_CALRO</name>
<protein>
    <submittedName>
        <fullName evidence="1">Uncharacterized protein</fullName>
    </submittedName>
</protein>
<gene>
    <name evidence="1" type="ORF">FKW44_024219</name>
</gene>
<proteinExistence type="predicted"/>
<dbReference type="AlphaFoldDB" id="A0A7T8GMY7"/>
<keyword evidence="2" id="KW-1185">Reference proteome</keyword>
<sequence>MVDVFQAKDIFNRPEASFLENGPWNLNFDYWIPYQRPAYTDLLPVGFKELLWEVPKLVPWSVERWVGRALVIARAQCWDGQTFGP</sequence>
<dbReference type="Proteomes" id="UP000595437">
    <property type="component" value="Chromosome 19"/>
</dbReference>
<evidence type="ECO:0000313" key="1">
    <source>
        <dbReference type="EMBL" id="QQP33003.1"/>
    </source>
</evidence>
<dbReference type="EMBL" id="CP045908">
    <property type="protein sequence ID" value="QQP33003.1"/>
    <property type="molecule type" value="Genomic_DNA"/>
</dbReference>
<reference evidence="2" key="1">
    <citation type="submission" date="2021-01" db="EMBL/GenBank/DDBJ databases">
        <title>Caligus Genome Assembly.</title>
        <authorList>
            <person name="Gallardo-Escarate C."/>
        </authorList>
    </citation>
    <scope>NUCLEOTIDE SEQUENCE [LARGE SCALE GENOMIC DNA]</scope>
</reference>